<dbReference type="PANTHER" id="PTHR43090:SF7">
    <property type="entry name" value="1-(5-PHOSPHORIBOSYL)-5-[(5-PHOSPHORIBOSYLAMINO)METHYLIDENEAMINO] IMIDAZOLE-4-CARBOXAMIDE ISOMERASE"/>
    <property type="match status" value="1"/>
</dbReference>
<comment type="caution">
    <text evidence="15">The sequence shown here is derived from an EMBL/GenBank/DDBJ whole genome shotgun (WGS) entry which is preliminary data.</text>
</comment>
<dbReference type="InterPro" id="IPR011060">
    <property type="entry name" value="RibuloseP-bd_barrel"/>
</dbReference>
<dbReference type="GO" id="GO:0003949">
    <property type="term" value="F:1-(5-phosphoribosyl)-5-[(5-phosphoribosylamino)methylideneamino]imidazole-4-carboxamide isomerase activity"/>
    <property type="evidence" value="ECO:0007669"/>
    <property type="project" value="UniProtKB-UniRule"/>
</dbReference>
<protein>
    <recommendedName>
        <fullName evidence="6 12">1-(5-phosphoribosyl)-5-[(5-phosphoribosylamino)methylideneamino] imidazole-4-carboxamide isomerase</fullName>
        <ecNumber evidence="5 12">5.3.1.16</ecNumber>
    </recommendedName>
    <alternativeName>
        <fullName evidence="11 12">Phosphoribosylformimino-5-aminoimidazole carboxamide ribotide isomerase</fullName>
    </alternativeName>
</protein>
<accession>A0A9Q4KUY0</accession>
<dbReference type="CDD" id="cd04732">
    <property type="entry name" value="HisA"/>
    <property type="match status" value="1"/>
</dbReference>
<organism evidence="15 16">
    <name type="scientific">Methanogenium marinum</name>
    <dbReference type="NCBI Taxonomy" id="348610"/>
    <lineage>
        <taxon>Archaea</taxon>
        <taxon>Methanobacteriati</taxon>
        <taxon>Methanobacteriota</taxon>
        <taxon>Stenosarchaea group</taxon>
        <taxon>Methanomicrobia</taxon>
        <taxon>Methanomicrobiales</taxon>
        <taxon>Methanomicrobiaceae</taxon>
        <taxon>Methanogenium</taxon>
    </lineage>
</organism>
<dbReference type="EC" id="5.3.1.16" evidence="5 12"/>
<dbReference type="NCBIfam" id="NF010112">
    <property type="entry name" value="PRK13585.1"/>
    <property type="match status" value="1"/>
</dbReference>
<dbReference type="InterPro" id="IPR006062">
    <property type="entry name" value="His_biosynth"/>
</dbReference>
<dbReference type="SUPFAM" id="SSF51366">
    <property type="entry name" value="Ribulose-phoshate binding barrel"/>
    <property type="match status" value="1"/>
</dbReference>
<evidence type="ECO:0000256" key="2">
    <source>
        <dbReference type="ARBA" id="ARBA00004496"/>
    </source>
</evidence>
<dbReference type="InterPro" id="IPR044524">
    <property type="entry name" value="Isoase_HisA-like"/>
</dbReference>
<evidence type="ECO:0000256" key="4">
    <source>
        <dbReference type="ARBA" id="ARBA00009667"/>
    </source>
</evidence>
<keyword evidence="16" id="KW-1185">Reference proteome</keyword>
<comment type="catalytic activity">
    <reaction evidence="1 12 14">
        <text>1-(5-phospho-beta-D-ribosyl)-5-[(5-phospho-beta-D-ribosylamino)methylideneamino]imidazole-4-carboxamide = 5-[(5-phospho-1-deoxy-D-ribulos-1-ylimino)methylamino]-1-(5-phospho-beta-D-ribosyl)imidazole-4-carboxamide</text>
        <dbReference type="Rhea" id="RHEA:15469"/>
        <dbReference type="ChEBI" id="CHEBI:58435"/>
        <dbReference type="ChEBI" id="CHEBI:58525"/>
        <dbReference type="EC" id="5.3.1.16"/>
    </reaction>
</comment>
<evidence type="ECO:0000256" key="1">
    <source>
        <dbReference type="ARBA" id="ARBA00000901"/>
    </source>
</evidence>
<evidence type="ECO:0000256" key="14">
    <source>
        <dbReference type="RuleBase" id="RU003658"/>
    </source>
</evidence>
<comment type="similarity">
    <text evidence="4 12 13">Belongs to the HisA/HisF family.</text>
</comment>
<reference evidence="15" key="1">
    <citation type="submission" date="2022-01" db="EMBL/GenBank/DDBJ databases">
        <title>Draft genome of Methanogenium marinum DSM 15558.</title>
        <authorList>
            <person name="Chen S.-C."/>
            <person name="You Y.-T."/>
        </authorList>
    </citation>
    <scope>NUCLEOTIDE SEQUENCE</scope>
    <source>
        <strain evidence="15">DSM 15558</strain>
    </source>
</reference>
<evidence type="ECO:0000313" key="15">
    <source>
        <dbReference type="EMBL" id="MDE4907791.1"/>
    </source>
</evidence>
<keyword evidence="9 12" id="KW-0368">Histidine biosynthesis</keyword>
<evidence type="ECO:0000256" key="10">
    <source>
        <dbReference type="ARBA" id="ARBA00023235"/>
    </source>
</evidence>
<dbReference type="NCBIfam" id="TIGR00007">
    <property type="entry name" value="1-(5-phosphoribosyl)-5-[(5-phosphoribosylamino)methylideneamino]imidazole-4-carboxamide isomerase"/>
    <property type="match status" value="1"/>
</dbReference>
<evidence type="ECO:0000256" key="12">
    <source>
        <dbReference type="HAMAP-Rule" id="MF_01014"/>
    </source>
</evidence>
<dbReference type="Gene3D" id="3.20.20.70">
    <property type="entry name" value="Aldolase class I"/>
    <property type="match status" value="1"/>
</dbReference>
<dbReference type="Proteomes" id="UP001143747">
    <property type="component" value="Unassembled WGS sequence"/>
</dbReference>
<keyword evidence="7 12" id="KW-0963">Cytoplasm</keyword>
<dbReference type="GO" id="GO:0000105">
    <property type="term" value="P:L-histidine biosynthetic process"/>
    <property type="evidence" value="ECO:0007669"/>
    <property type="project" value="UniProtKB-UniRule"/>
</dbReference>
<evidence type="ECO:0000313" key="16">
    <source>
        <dbReference type="Proteomes" id="UP001143747"/>
    </source>
</evidence>
<dbReference type="GO" id="GO:0005737">
    <property type="term" value="C:cytoplasm"/>
    <property type="evidence" value="ECO:0007669"/>
    <property type="project" value="UniProtKB-SubCell"/>
</dbReference>
<evidence type="ECO:0000256" key="13">
    <source>
        <dbReference type="RuleBase" id="RU003657"/>
    </source>
</evidence>
<dbReference type="InterPro" id="IPR006063">
    <property type="entry name" value="HisA_bact_arch"/>
</dbReference>
<keyword evidence="10 12" id="KW-0413">Isomerase</keyword>
<feature type="active site" description="Proton acceptor" evidence="12">
    <location>
        <position position="8"/>
    </location>
</feature>
<evidence type="ECO:0000256" key="5">
    <source>
        <dbReference type="ARBA" id="ARBA00012550"/>
    </source>
</evidence>
<comment type="subcellular location">
    <subcellularLocation>
        <location evidence="2 12 14">Cytoplasm</location>
    </subcellularLocation>
</comment>
<evidence type="ECO:0000256" key="6">
    <source>
        <dbReference type="ARBA" id="ARBA00018464"/>
    </source>
</evidence>
<evidence type="ECO:0000256" key="3">
    <source>
        <dbReference type="ARBA" id="ARBA00005133"/>
    </source>
</evidence>
<evidence type="ECO:0000256" key="9">
    <source>
        <dbReference type="ARBA" id="ARBA00023102"/>
    </source>
</evidence>
<dbReference type="InterPro" id="IPR013785">
    <property type="entry name" value="Aldolase_TIM"/>
</dbReference>
<dbReference type="AlphaFoldDB" id="A0A9Q4KUY0"/>
<dbReference type="EMBL" id="JAKELO010000002">
    <property type="protein sequence ID" value="MDE4907791.1"/>
    <property type="molecule type" value="Genomic_DNA"/>
</dbReference>
<dbReference type="Pfam" id="PF00977">
    <property type="entry name" value="His_biosynth"/>
    <property type="match status" value="1"/>
</dbReference>
<dbReference type="HAMAP" id="MF_01014">
    <property type="entry name" value="HisA"/>
    <property type="match status" value="1"/>
</dbReference>
<keyword evidence="8 12" id="KW-0028">Amino-acid biosynthesis</keyword>
<evidence type="ECO:0000256" key="7">
    <source>
        <dbReference type="ARBA" id="ARBA00022490"/>
    </source>
</evidence>
<gene>
    <name evidence="12 15" type="primary">hisA</name>
    <name evidence="15" type="ORF">L0665_04085</name>
</gene>
<dbReference type="RefSeq" id="WP_274924438.1">
    <property type="nucleotide sequence ID" value="NZ_JAKELO010000002.1"/>
</dbReference>
<comment type="pathway">
    <text evidence="3 12 14">Amino-acid biosynthesis; L-histidine biosynthesis; L-histidine from 5-phospho-alpha-D-ribose 1-diphosphate: step 4/9.</text>
</comment>
<evidence type="ECO:0000256" key="11">
    <source>
        <dbReference type="ARBA" id="ARBA00030547"/>
    </source>
</evidence>
<proteinExistence type="inferred from homology"/>
<evidence type="ECO:0000256" key="8">
    <source>
        <dbReference type="ARBA" id="ARBA00022605"/>
    </source>
</evidence>
<name>A0A9Q4KUY0_9EURY</name>
<dbReference type="GO" id="GO:0000162">
    <property type="term" value="P:L-tryptophan biosynthetic process"/>
    <property type="evidence" value="ECO:0007669"/>
    <property type="project" value="TreeGrafter"/>
</dbReference>
<sequence>MKVFPAVDILDGTCVQLVQGNRKNRVSYGNPVSRAQEWLQEGARALHVINLDGAFGAAEKNVSLIKEIIQTTGAEIQLGGGIRSTADAAGWLNAGVTRVIIGTLAVDRPEAITEIADEYGKEAVMAGVDARGGNVVVRGWEKTAGDFITMARAFEERGAGSLLFTNVDVEGLCNGIAEEPVRRLREAVKIPVVASGGITTPQDVRIMREIGVEAIVLGSALYRGTITLKEAIEEAER</sequence>
<dbReference type="InterPro" id="IPR023016">
    <property type="entry name" value="HisA/PriA"/>
</dbReference>
<feature type="active site" description="Proton donor" evidence="12">
    <location>
        <position position="129"/>
    </location>
</feature>
<dbReference type="FunFam" id="3.20.20.70:FF:000009">
    <property type="entry name" value="1-(5-phosphoribosyl)-5-[(5-phosphoribosylamino)methylideneamino] imidazole-4-carboxamide isomerase"/>
    <property type="match status" value="1"/>
</dbReference>
<dbReference type="PANTHER" id="PTHR43090">
    <property type="entry name" value="1-(5-PHOSPHORIBOSYL)-5-[(5-PHOSPHORIBOSYLAMINO)METHYLIDENEAMINO] IMIDAZOLE-4-CARBOXAMIDE ISOMERASE"/>
    <property type="match status" value="1"/>
</dbReference>